<dbReference type="GO" id="GO:0016491">
    <property type="term" value="F:oxidoreductase activity"/>
    <property type="evidence" value="ECO:0007669"/>
    <property type="project" value="UniProtKB-KW"/>
</dbReference>
<evidence type="ECO:0000256" key="2">
    <source>
        <dbReference type="ARBA" id="ARBA00011738"/>
    </source>
</evidence>
<comment type="cofactor">
    <cofactor evidence="1">
        <name>FAD</name>
        <dbReference type="ChEBI" id="CHEBI:57692"/>
    </cofactor>
</comment>
<dbReference type="InterPro" id="IPR036188">
    <property type="entry name" value="FAD/NAD-bd_sf"/>
</dbReference>
<reference evidence="6 7" key="1">
    <citation type="journal article" date="2010" name="Int. J. Syst. Evol. Microbiol.">
        <title>Bacillus horneckiae sp. nov., isolated from a spacecraft-assembly clean room.</title>
        <authorList>
            <person name="Vaishampayan P."/>
            <person name="Probst A."/>
            <person name="Krishnamurthi S."/>
            <person name="Ghosh S."/>
            <person name="Osman S."/>
            <person name="McDowall A."/>
            <person name="Ruckmani A."/>
            <person name="Mayilraj S."/>
            <person name="Venkateswaran K."/>
        </authorList>
    </citation>
    <scope>NUCLEOTIDE SEQUENCE [LARGE SCALE GENOMIC DNA]</scope>
    <source>
        <strain evidence="7">1PO1SC</strain>
    </source>
</reference>
<dbReference type="InterPro" id="IPR050097">
    <property type="entry name" value="Ferredoxin-NADP_redctase_2"/>
</dbReference>
<organism evidence="6 7">
    <name type="scientific">Cytobacillus horneckiae</name>
    <dbReference type="NCBI Taxonomy" id="549687"/>
    <lineage>
        <taxon>Bacteria</taxon>
        <taxon>Bacillati</taxon>
        <taxon>Bacillota</taxon>
        <taxon>Bacilli</taxon>
        <taxon>Bacillales</taxon>
        <taxon>Bacillaceae</taxon>
        <taxon>Cytobacillus</taxon>
    </lineage>
</organism>
<proteinExistence type="predicted"/>
<keyword evidence="4" id="KW-0560">Oxidoreductase</keyword>
<evidence type="ECO:0000313" key="7">
    <source>
        <dbReference type="Proteomes" id="UP000233343"/>
    </source>
</evidence>
<feature type="domain" description="FAD/NAD(P)-binding" evidence="5">
    <location>
        <begin position="2"/>
        <end position="281"/>
    </location>
</feature>
<dbReference type="Pfam" id="PF07992">
    <property type="entry name" value="Pyr_redox_2"/>
    <property type="match status" value="1"/>
</dbReference>
<keyword evidence="7" id="KW-1185">Reference proteome</keyword>
<dbReference type="RefSeq" id="WP_066193717.1">
    <property type="nucleotide sequence ID" value="NZ_JAMAUX010000001.1"/>
</dbReference>
<dbReference type="Gene3D" id="3.50.50.60">
    <property type="entry name" value="FAD/NAD(P)-binding domain"/>
    <property type="match status" value="2"/>
</dbReference>
<dbReference type="SUPFAM" id="SSF51905">
    <property type="entry name" value="FAD/NAD(P)-binding domain"/>
    <property type="match status" value="1"/>
</dbReference>
<evidence type="ECO:0000256" key="4">
    <source>
        <dbReference type="ARBA" id="ARBA00023002"/>
    </source>
</evidence>
<evidence type="ECO:0000256" key="1">
    <source>
        <dbReference type="ARBA" id="ARBA00001974"/>
    </source>
</evidence>
<dbReference type="InterPro" id="IPR023753">
    <property type="entry name" value="FAD/NAD-binding_dom"/>
</dbReference>
<evidence type="ECO:0000313" key="6">
    <source>
        <dbReference type="EMBL" id="PKG30796.1"/>
    </source>
</evidence>
<evidence type="ECO:0000256" key="3">
    <source>
        <dbReference type="ARBA" id="ARBA00022630"/>
    </source>
</evidence>
<evidence type="ECO:0000259" key="5">
    <source>
        <dbReference type="Pfam" id="PF07992"/>
    </source>
</evidence>
<sequence length="299" mass="32650">MFDTVIIGGGPAGLSAALVLGRARRNVLLIDADRPRNKVTRYSHGFLSRDGISPSDFKAAAHHDISKYPSVTIKRTEVVHARKNDKHFAIVTMNKDVFEAKKIIIATGVKEILPNIKSLGRFYGKSIFNCVYCDGWEVRDKRLAILSSHLGTLQLVKLVYNWSKNLIVCTNGHHPIDQKTRQTLQLKGIEVIETIITELTGAGDQVEAVRFADGREEPIEAGFISPEWCHSGYIANGLGCKKMPQGGIMTDGMGRTNIQGVYAAGDSSIISPSQIAIAVGDGSRTAIGVNMDLTNEEFK</sequence>
<dbReference type="AlphaFoldDB" id="A0A2N0ZMT7"/>
<dbReference type="EMBL" id="PISD01000005">
    <property type="protein sequence ID" value="PKG30796.1"/>
    <property type="molecule type" value="Genomic_DNA"/>
</dbReference>
<dbReference type="PANTHER" id="PTHR48105">
    <property type="entry name" value="THIOREDOXIN REDUCTASE 1-RELATED-RELATED"/>
    <property type="match status" value="1"/>
</dbReference>
<dbReference type="PRINTS" id="PR00469">
    <property type="entry name" value="PNDRDTASEII"/>
</dbReference>
<keyword evidence="3" id="KW-0285">Flavoprotein</keyword>
<dbReference type="PRINTS" id="PR00368">
    <property type="entry name" value="FADPNR"/>
</dbReference>
<comment type="caution">
    <text evidence="6">The sequence shown here is derived from an EMBL/GenBank/DDBJ whole genome shotgun (WGS) entry which is preliminary data.</text>
</comment>
<comment type="subunit">
    <text evidence="2">Homodimer.</text>
</comment>
<protein>
    <submittedName>
        <fullName evidence="6">NAD(P)/FAD-dependent oxidoreductase</fullName>
    </submittedName>
</protein>
<gene>
    <name evidence="6" type="ORF">CWS20_01590</name>
</gene>
<name>A0A2N0ZMT7_9BACI</name>
<accession>A0A2N0ZMT7</accession>
<dbReference type="Proteomes" id="UP000233343">
    <property type="component" value="Unassembled WGS sequence"/>
</dbReference>